<keyword evidence="2" id="KW-1185">Reference proteome</keyword>
<name>A0A2T0T994_9PSEU</name>
<dbReference type="Proteomes" id="UP000239494">
    <property type="component" value="Unassembled WGS sequence"/>
</dbReference>
<organism evidence="1 2">
    <name type="scientific">Umezawaea tangerina</name>
    <dbReference type="NCBI Taxonomy" id="84725"/>
    <lineage>
        <taxon>Bacteria</taxon>
        <taxon>Bacillati</taxon>
        <taxon>Actinomycetota</taxon>
        <taxon>Actinomycetes</taxon>
        <taxon>Pseudonocardiales</taxon>
        <taxon>Pseudonocardiaceae</taxon>
        <taxon>Umezawaea</taxon>
    </lineage>
</organism>
<sequence>MEFRLLGGVEAFHDGAPVDLGPVYRAGRHADALGQYRELGAAPSEAATAERLRGLGSSG</sequence>
<comment type="caution">
    <text evidence="1">The sequence shown here is derived from an EMBL/GenBank/DDBJ whole genome shotgun (WGS) entry which is preliminary data.</text>
</comment>
<reference evidence="1 2" key="1">
    <citation type="submission" date="2018-03" db="EMBL/GenBank/DDBJ databases">
        <title>Genomic Encyclopedia of Archaeal and Bacterial Type Strains, Phase II (KMG-II): from individual species to whole genera.</title>
        <authorList>
            <person name="Goeker M."/>
        </authorList>
    </citation>
    <scope>NUCLEOTIDE SEQUENCE [LARGE SCALE GENOMIC DNA]</scope>
    <source>
        <strain evidence="1 2">DSM 44720</strain>
    </source>
</reference>
<protein>
    <submittedName>
        <fullName evidence="1">Uncharacterized protein</fullName>
    </submittedName>
</protein>
<dbReference type="AlphaFoldDB" id="A0A2T0T994"/>
<dbReference type="RefSeq" id="WP_106187677.1">
    <property type="nucleotide sequence ID" value="NZ_PVTF01000004.1"/>
</dbReference>
<accession>A0A2T0T994</accession>
<evidence type="ECO:0000313" key="2">
    <source>
        <dbReference type="Proteomes" id="UP000239494"/>
    </source>
</evidence>
<dbReference type="EMBL" id="PVTF01000004">
    <property type="protein sequence ID" value="PRY42243.1"/>
    <property type="molecule type" value="Genomic_DNA"/>
</dbReference>
<gene>
    <name evidence="1" type="ORF">CLV43_10473</name>
</gene>
<proteinExistence type="predicted"/>
<evidence type="ECO:0000313" key="1">
    <source>
        <dbReference type="EMBL" id="PRY42243.1"/>
    </source>
</evidence>